<dbReference type="GO" id="GO:0016989">
    <property type="term" value="F:sigma factor antagonist activity"/>
    <property type="evidence" value="ECO:0007669"/>
    <property type="project" value="TreeGrafter"/>
</dbReference>
<sequence>MGSGNKGAYLMIDQYTEPEDFLMDDTFKQYCEGSNQKCILFWEGWLAKNPEKQKTAATAKRLHQILSGNLKPVLEQLEFLKNEISTETVIRKTNFQAYGIAASFFIILLAGLFYYYFQNPAKPIVYTETYIAQKGEKKKIILADGTLVHLNSDSKIELGEGFNKKSRNVRLTGEAFFDVTQDANRPFKVLTKWFKITVLGTSFNVKSYAAEKKSEATLVKGVIQLEDNQVKGNSLIIKRGQKIIYTPPFVLHESSRDPHAAAVPALPKLEVMNLTTFDNTVVESAWVDNEMIFSNNTFLEIKPLIERWFDIEIVFNDKDVEKYTYTARFKNEDLTTVLLKLQQVKHFNYKKKGGRIIIYK</sequence>
<reference evidence="5" key="1">
    <citation type="submission" date="2016-10" db="EMBL/GenBank/DDBJ databases">
        <authorList>
            <person name="Varghese N."/>
            <person name="Submissions S."/>
        </authorList>
    </citation>
    <scope>NUCLEOTIDE SEQUENCE [LARGE SCALE GENOMIC DNA]</scope>
    <source>
        <strain evidence="5">DSM 19110</strain>
    </source>
</reference>
<dbReference type="OrthoDB" id="1523735at2"/>
<dbReference type="InterPro" id="IPR006860">
    <property type="entry name" value="FecR"/>
</dbReference>
<dbReference type="Proteomes" id="UP000183200">
    <property type="component" value="Unassembled WGS sequence"/>
</dbReference>
<gene>
    <name evidence="4" type="ORF">SAMN05421820_108164</name>
</gene>
<dbReference type="Pfam" id="PF16344">
    <property type="entry name" value="FecR_C"/>
    <property type="match status" value="1"/>
</dbReference>
<dbReference type="EMBL" id="FNGY01000008">
    <property type="protein sequence ID" value="SDN59153.1"/>
    <property type="molecule type" value="Genomic_DNA"/>
</dbReference>
<dbReference type="Pfam" id="PF04773">
    <property type="entry name" value="FecR"/>
    <property type="match status" value="1"/>
</dbReference>
<dbReference type="RefSeq" id="WP_143010523.1">
    <property type="nucleotide sequence ID" value="NZ_FNGY01000008.1"/>
</dbReference>
<dbReference type="PIRSF" id="PIRSF018266">
    <property type="entry name" value="FecR"/>
    <property type="match status" value="1"/>
</dbReference>
<evidence type="ECO:0000259" key="3">
    <source>
        <dbReference type="Pfam" id="PF16344"/>
    </source>
</evidence>
<protein>
    <submittedName>
        <fullName evidence="4">Ferric-dicitrate binding protein FerR, regulates iron transport through sigma-19</fullName>
    </submittedName>
</protein>
<dbReference type="PANTHER" id="PTHR30273:SF2">
    <property type="entry name" value="PROTEIN FECR"/>
    <property type="match status" value="1"/>
</dbReference>
<dbReference type="AlphaFoldDB" id="A0A1H0CMV3"/>
<evidence type="ECO:0000313" key="4">
    <source>
        <dbReference type="EMBL" id="SDN59153.1"/>
    </source>
</evidence>
<keyword evidence="1" id="KW-0812">Transmembrane</keyword>
<evidence type="ECO:0000259" key="2">
    <source>
        <dbReference type="Pfam" id="PF04773"/>
    </source>
</evidence>
<feature type="domain" description="FecR protein" evidence="2">
    <location>
        <begin position="129"/>
        <end position="223"/>
    </location>
</feature>
<dbReference type="InterPro" id="IPR012373">
    <property type="entry name" value="Ferrdict_sens_TM"/>
</dbReference>
<name>A0A1H0CMV3_9SPHI</name>
<proteinExistence type="predicted"/>
<organism evidence="4 5">
    <name type="scientific">Pedobacter steynii</name>
    <dbReference type="NCBI Taxonomy" id="430522"/>
    <lineage>
        <taxon>Bacteria</taxon>
        <taxon>Pseudomonadati</taxon>
        <taxon>Bacteroidota</taxon>
        <taxon>Sphingobacteriia</taxon>
        <taxon>Sphingobacteriales</taxon>
        <taxon>Sphingobacteriaceae</taxon>
        <taxon>Pedobacter</taxon>
    </lineage>
</organism>
<evidence type="ECO:0000256" key="1">
    <source>
        <dbReference type="SAM" id="Phobius"/>
    </source>
</evidence>
<keyword evidence="5" id="KW-1185">Reference proteome</keyword>
<keyword evidence="1" id="KW-0472">Membrane</keyword>
<keyword evidence="1" id="KW-1133">Transmembrane helix</keyword>
<dbReference type="Gene3D" id="3.55.50.30">
    <property type="match status" value="1"/>
</dbReference>
<evidence type="ECO:0000313" key="5">
    <source>
        <dbReference type="Proteomes" id="UP000183200"/>
    </source>
</evidence>
<feature type="transmembrane region" description="Helical" evidence="1">
    <location>
        <begin position="97"/>
        <end position="117"/>
    </location>
</feature>
<dbReference type="PANTHER" id="PTHR30273">
    <property type="entry name" value="PERIPLASMIC SIGNAL SENSOR AND SIGMA FACTOR ACTIVATOR FECR-RELATED"/>
    <property type="match status" value="1"/>
</dbReference>
<dbReference type="InterPro" id="IPR032508">
    <property type="entry name" value="FecR_C"/>
</dbReference>
<accession>A0A1H0CMV3</accession>
<feature type="domain" description="Protein FecR C-terminal" evidence="3">
    <location>
        <begin position="291"/>
        <end position="358"/>
    </location>
</feature>
<dbReference type="Gene3D" id="2.60.120.1440">
    <property type="match status" value="1"/>
</dbReference>